<dbReference type="Proteomes" id="UP000218899">
    <property type="component" value="Chromosome"/>
</dbReference>
<evidence type="ECO:0000256" key="2">
    <source>
        <dbReference type="ARBA" id="ARBA00007599"/>
    </source>
</evidence>
<dbReference type="PANTHER" id="PTHR33540">
    <property type="entry name" value="TRNA THREONYLCARBAMOYLADENOSINE BIOSYNTHESIS PROTEIN TSAE"/>
    <property type="match status" value="1"/>
</dbReference>
<organism evidence="11 12">
    <name type="scientific">Sulfurifustis variabilis</name>
    <dbReference type="NCBI Taxonomy" id="1675686"/>
    <lineage>
        <taxon>Bacteria</taxon>
        <taxon>Pseudomonadati</taxon>
        <taxon>Pseudomonadota</taxon>
        <taxon>Gammaproteobacteria</taxon>
        <taxon>Acidiferrobacterales</taxon>
        <taxon>Acidiferrobacteraceae</taxon>
        <taxon>Sulfurifustis</taxon>
    </lineage>
</organism>
<evidence type="ECO:0000256" key="4">
    <source>
        <dbReference type="ARBA" id="ARBA00022490"/>
    </source>
</evidence>
<comment type="similarity">
    <text evidence="2">Belongs to the TsaE family.</text>
</comment>
<evidence type="ECO:0000256" key="6">
    <source>
        <dbReference type="ARBA" id="ARBA00022723"/>
    </source>
</evidence>
<sequence length="153" mass="16802">MSTVSLHLADEAATERLGARLAAALPGIRLVYVRGPLGAGKTTLVRGMLRALGHEGPVKSPTFTLVEPYALDGYRLHHFDLYRLENPKELEFLGMRDYLQGNDVCVVEWPERAGGVLPPPDLDVMILLNNNRGRSVHLEAHTQAGEALLGELR</sequence>
<proteinExistence type="inferred from homology"/>
<keyword evidence="5" id="KW-0819">tRNA processing</keyword>
<dbReference type="InterPro" id="IPR003442">
    <property type="entry name" value="T6A_TsaE"/>
</dbReference>
<evidence type="ECO:0000256" key="10">
    <source>
        <dbReference type="ARBA" id="ARBA00032441"/>
    </source>
</evidence>
<accession>A0A1B4VBN9</accession>
<keyword evidence="8" id="KW-0067">ATP-binding</keyword>
<evidence type="ECO:0000256" key="5">
    <source>
        <dbReference type="ARBA" id="ARBA00022694"/>
    </source>
</evidence>
<dbReference type="Gene3D" id="3.40.50.300">
    <property type="entry name" value="P-loop containing nucleotide triphosphate hydrolases"/>
    <property type="match status" value="1"/>
</dbReference>
<keyword evidence="9" id="KW-0460">Magnesium</keyword>
<dbReference type="InterPro" id="IPR027417">
    <property type="entry name" value="P-loop_NTPase"/>
</dbReference>
<evidence type="ECO:0000313" key="12">
    <source>
        <dbReference type="Proteomes" id="UP000218899"/>
    </source>
</evidence>
<reference evidence="11 12" key="1">
    <citation type="submission" date="2015-08" db="EMBL/GenBank/DDBJ databases">
        <title>Complete genome sequence of Sulfurifustis variabilis.</title>
        <authorList>
            <person name="Miura A."/>
            <person name="Kojima H."/>
            <person name="Fukui M."/>
        </authorList>
    </citation>
    <scope>NUCLEOTIDE SEQUENCE [LARGE SCALE GENOMIC DNA]</scope>
    <source>
        <strain evidence="12">skN76</strain>
    </source>
</reference>
<keyword evidence="4" id="KW-0963">Cytoplasm</keyword>
<dbReference type="GO" id="GO:0005524">
    <property type="term" value="F:ATP binding"/>
    <property type="evidence" value="ECO:0007669"/>
    <property type="project" value="UniProtKB-KW"/>
</dbReference>
<dbReference type="KEGG" id="sva:SVA_1611"/>
<dbReference type="SUPFAM" id="SSF52540">
    <property type="entry name" value="P-loop containing nucleoside triphosphate hydrolases"/>
    <property type="match status" value="1"/>
</dbReference>
<evidence type="ECO:0000256" key="7">
    <source>
        <dbReference type="ARBA" id="ARBA00022741"/>
    </source>
</evidence>
<comment type="subcellular location">
    <subcellularLocation>
        <location evidence="1">Cytoplasm</location>
    </subcellularLocation>
</comment>
<name>A0A1B4VBN9_9GAMM</name>
<keyword evidence="6" id="KW-0479">Metal-binding</keyword>
<dbReference type="NCBIfam" id="TIGR00150">
    <property type="entry name" value="T6A_YjeE"/>
    <property type="match status" value="1"/>
</dbReference>
<evidence type="ECO:0000256" key="3">
    <source>
        <dbReference type="ARBA" id="ARBA00019010"/>
    </source>
</evidence>
<dbReference type="OrthoDB" id="9800307at2"/>
<dbReference type="GO" id="GO:0046872">
    <property type="term" value="F:metal ion binding"/>
    <property type="evidence" value="ECO:0007669"/>
    <property type="project" value="UniProtKB-KW"/>
</dbReference>
<evidence type="ECO:0000313" key="11">
    <source>
        <dbReference type="EMBL" id="BAU48171.1"/>
    </source>
</evidence>
<protein>
    <recommendedName>
        <fullName evidence="3">tRNA threonylcarbamoyladenosine biosynthesis protein TsaE</fullName>
    </recommendedName>
    <alternativeName>
        <fullName evidence="10">t(6)A37 threonylcarbamoyladenosine biosynthesis protein TsaE</fullName>
    </alternativeName>
</protein>
<dbReference type="RefSeq" id="WP_096460713.1">
    <property type="nucleotide sequence ID" value="NZ_AP014936.1"/>
</dbReference>
<evidence type="ECO:0000256" key="1">
    <source>
        <dbReference type="ARBA" id="ARBA00004496"/>
    </source>
</evidence>
<dbReference type="AlphaFoldDB" id="A0A1B4VBN9"/>
<gene>
    <name evidence="11" type="ORF">SVA_1611</name>
</gene>
<dbReference type="EMBL" id="AP014936">
    <property type="protein sequence ID" value="BAU48171.1"/>
    <property type="molecule type" value="Genomic_DNA"/>
</dbReference>
<dbReference type="Pfam" id="PF02367">
    <property type="entry name" value="TsaE"/>
    <property type="match status" value="1"/>
</dbReference>
<evidence type="ECO:0000256" key="9">
    <source>
        <dbReference type="ARBA" id="ARBA00022842"/>
    </source>
</evidence>
<dbReference type="PANTHER" id="PTHR33540:SF2">
    <property type="entry name" value="TRNA THREONYLCARBAMOYLADENOSINE BIOSYNTHESIS PROTEIN TSAE"/>
    <property type="match status" value="1"/>
</dbReference>
<dbReference type="GO" id="GO:0005737">
    <property type="term" value="C:cytoplasm"/>
    <property type="evidence" value="ECO:0007669"/>
    <property type="project" value="UniProtKB-SubCell"/>
</dbReference>
<dbReference type="GO" id="GO:0002949">
    <property type="term" value="P:tRNA threonylcarbamoyladenosine modification"/>
    <property type="evidence" value="ECO:0007669"/>
    <property type="project" value="InterPro"/>
</dbReference>
<keyword evidence="7" id="KW-0547">Nucleotide-binding</keyword>
<keyword evidence="12" id="KW-1185">Reference proteome</keyword>
<evidence type="ECO:0000256" key="8">
    <source>
        <dbReference type="ARBA" id="ARBA00022840"/>
    </source>
</evidence>